<comment type="caution">
    <text evidence="2">The sequence shown here is derived from an EMBL/GenBank/DDBJ whole genome shotgun (WGS) entry which is preliminary data.</text>
</comment>
<protein>
    <submittedName>
        <fullName evidence="2">Uncharacterized protein</fullName>
    </submittedName>
</protein>
<name>A0ABS4PI25_9PSEU</name>
<dbReference type="RefSeq" id="WP_209662762.1">
    <property type="nucleotide sequence ID" value="NZ_JAGGMS010000001.1"/>
</dbReference>
<feature type="compositionally biased region" description="Acidic residues" evidence="1">
    <location>
        <begin position="33"/>
        <end position="47"/>
    </location>
</feature>
<gene>
    <name evidence="2" type="ORF">JOM49_000549</name>
</gene>
<accession>A0ABS4PI25</accession>
<feature type="compositionally biased region" description="Acidic residues" evidence="1">
    <location>
        <begin position="1"/>
        <end position="18"/>
    </location>
</feature>
<evidence type="ECO:0000313" key="3">
    <source>
        <dbReference type="Proteomes" id="UP000741013"/>
    </source>
</evidence>
<reference evidence="2 3" key="1">
    <citation type="submission" date="2021-03" db="EMBL/GenBank/DDBJ databases">
        <title>Sequencing the genomes of 1000 actinobacteria strains.</title>
        <authorList>
            <person name="Klenk H.-P."/>
        </authorList>
    </citation>
    <scope>NUCLEOTIDE SEQUENCE [LARGE SCALE GENOMIC DNA]</scope>
    <source>
        <strain evidence="2 3">DSM 45510</strain>
    </source>
</reference>
<dbReference type="EMBL" id="JAGGMS010000001">
    <property type="protein sequence ID" value="MBP2179023.1"/>
    <property type="molecule type" value="Genomic_DNA"/>
</dbReference>
<feature type="region of interest" description="Disordered" evidence="1">
    <location>
        <begin position="1"/>
        <end position="47"/>
    </location>
</feature>
<proteinExistence type="predicted"/>
<sequence length="47" mass="4929">MTQPENGDEPLDPAEEEGPVGGGFTGGVRELIDPPEPDEPDAEPDEP</sequence>
<keyword evidence="3" id="KW-1185">Reference proteome</keyword>
<dbReference type="Proteomes" id="UP000741013">
    <property type="component" value="Unassembled WGS sequence"/>
</dbReference>
<evidence type="ECO:0000256" key="1">
    <source>
        <dbReference type="SAM" id="MobiDB-lite"/>
    </source>
</evidence>
<evidence type="ECO:0000313" key="2">
    <source>
        <dbReference type="EMBL" id="MBP2179023.1"/>
    </source>
</evidence>
<organism evidence="2 3">
    <name type="scientific">Amycolatopsis magusensis</name>
    <dbReference type="NCBI Taxonomy" id="882444"/>
    <lineage>
        <taxon>Bacteria</taxon>
        <taxon>Bacillati</taxon>
        <taxon>Actinomycetota</taxon>
        <taxon>Actinomycetes</taxon>
        <taxon>Pseudonocardiales</taxon>
        <taxon>Pseudonocardiaceae</taxon>
        <taxon>Amycolatopsis</taxon>
    </lineage>
</organism>